<accession>A0A1M6ILQ1</accession>
<feature type="compositionally biased region" description="Low complexity" evidence="1">
    <location>
        <begin position="392"/>
        <end position="405"/>
    </location>
</feature>
<dbReference type="PROSITE" id="PS51257">
    <property type="entry name" value="PROKAR_LIPOPROTEIN"/>
    <property type="match status" value="1"/>
</dbReference>
<feature type="region of interest" description="Disordered" evidence="1">
    <location>
        <begin position="384"/>
        <end position="405"/>
    </location>
</feature>
<name>A0A1M6ILQ1_9BURK</name>
<feature type="chain" id="PRO_5009918473" description="Lipoprotein" evidence="2">
    <location>
        <begin position="23"/>
        <end position="678"/>
    </location>
</feature>
<reference evidence="3 4" key="1">
    <citation type="submission" date="2016-11" db="EMBL/GenBank/DDBJ databases">
        <authorList>
            <person name="Jaros S."/>
            <person name="Januszkiewicz K."/>
            <person name="Wedrychowicz H."/>
        </authorList>
    </citation>
    <scope>NUCLEOTIDE SEQUENCE [LARGE SCALE GENOMIC DNA]</scope>
    <source>
        <strain evidence="3 4">LMG 20594</strain>
    </source>
</reference>
<dbReference type="OrthoDB" id="258587at2"/>
<evidence type="ECO:0000256" key="2">
    <source>
        <dbReference type="SAM" id="SignalP"/>
    </source>
</evidence>
<gene>
    <name evidence="3" type="ORF">SAMN05192548_100187</name>
</gene>
<dbReference type="EMBL" id="FRAB01000001">
    <property type="protein sequence ID" value="SHJ35426.1"/>
    <property type="molecule type" value="Genomic_DNA"/>
</dbReference>
<protein>
    <recommendedName>
        <fullName evidence="5">Lipoprotein</fullName>
    </recommendedName>
</protein>
<evidence type="ECO:0000256" key="1">
    <source>
        <dbReference type="SAM" id="MobiDB-lite"/>
    </source>
</evidence>
<dbReference type="Proteomes" id="UP000184395">
    <property type="component" value="Unassembled WGS sequence"/>
</dbReference>
<evidence type="ECO:0000313" key="4">
    <source>
        <dbReference type="Proteomes" id="UP000184395"/>
    </source>
</evidence>
<evidence type="ECO:0000313" key="3">
    <source>
        <dbReference type="EMBL" id="SHJ35426.1"/>
    </source>
</evidence>
<proteinExistence type="predicted"/>
<sequence length="678" mass="69559">MRRLIVSTALLACLPFMSVLLAACGGSAASPRMVEGSVYLGPVAGATISAYAIDAGGKIGATPVARTISDENGRFALPADLHWPLLLRASGGSYLEEATGTSASVDGGTLSAAYVARPSAMLVSAFSSAVVADAQAAGGLTPANIAAAAARVAAFLGGIDPQQTPPAFVAAHTPTGTVTDGNRMALALGAESQSRGDTGATLAASVQNIVAQSARGDTLAACHAGAGNLAADGTLAAPADEACPVTTGAANFSVNPLNRSGITSLAMLNATQASENQTATASAAACGDRVALLAENLWLFQGRKNDVQASLAPGMTSSNWSTYPTTSTWGPHAASYGRIAPPASCADVDTFRRELVMAIENYWVDQNLNYCHHHIPGWTPPENTGSIDYRDSSAGSTSGGSADAHSASMTCTAQRGADGAQTIQTSASQTPAPITSQALMWNGADCSNFTSWVYNFAGLASNQLSGAIGAQACATPASGVDPLTGVLLDINRGNIGAMEQHLLPGDLLYITQKDKVGSGTFADDYKLAHVITWTGKRFSDLQAGADRAKYDVNRIGQPDSRLGGDFQALLGPTDTLANLGQPGHDPWMIIDSHYAGPAYRPFLGWYAGSLSHVRRIIGADAAAADPQLAALVIRPLPPTRKGWLTLASKQANATAGSGYRLVYQTTGTQACYQAGTPQ</sequence>
<dbReference type="AlphaFoldDB" id="A0A1M6ILQ1"/>
<feature type="signal peptide" evidence="2">
    <location>
        <begin position="1"/>
        <end position="22"/>
    </location>
</feature>
<organism evidence="3 4">
    <name type="scientific">Paraburkholderia terricola</name>
    <dbReference type="NCBI Taxonomy" id="169427"/>
    <lineage>
        <taxon>Bacteria</taxon>
        <taxon>Pseudomonadati</taxon>
        <taxon>Pseudomonadota</taxon>
        <taxon>Betaproteobacteria</taxon>
        <taxon>Burkholderiales</taxon>
        <taxon>Burkholderiaceae</taxon>
        <taxon>Paraburkholderia</taxon>
    </lineage>
</organism>
<keyword evidence="2" id="KW-0732">Signal</keyword>
<evidence type="ECO:0008006" key="5">
    <source>
        <dbReference type="Google" id="ProtNLM"/>
    </source>
</evidence>